<organism evidence="1 2">
    <name type="scientific">Acinetobacter gerneri</name>
    <dbReference type="NCBI Taxonomy" id="202952"/>
    <lineage>
        <taxon>Bacteria</taxon>
        <taxon>Pseudomonadati</taxon>
        <taxon>Pseudomonadota</taxon>
        <taxon>Gammaproteobacteria</taxon>
        <taxon>Moraxellales</taxon>
        <taxon>Moraxellaceae</taxon>
        <taxon>Acinetobacter</taxon>
    </lineage>
</organism>
<evidence type="ECO:0000313" key="2">
    <source>
        <dbReference type="Proteomes" id="UP001243195"/>
    </source>
</evidence>
<dbReference type="PANTHER" id="PTHR35564">
    <property type="match status" value="1"/>
</dbReference>
<sequence length="328" mass="38053">MHSEHWWQKASVIDELFIQPSSFEFFQSVRLLRHKSSQKYTRYWAKEYRFDSSLNLNFPISEIESLELDDDKIRIKNLIVGLTGLQGAMPYTYTNKVKQAPRKYRIETQEFLSLFNHKLVSQFLEASFNYNLPIQYEISHENHYLDILHALCGYVSSQHQQNDLDHYFAEFSGLMQGQNNTAHALKTMLSCIFNENIEIEQYIEEKYYLELSQRTCIGQARPSLLGINCFCGESIKQLDGKIEIRIGPLTYNAYLGFLPGHQSNQKLKKILSSWCDPTLVIDVRLVLAKEEIQAIQLSDHSKVGLSRGAFLMPFKTHDNSETLHNILG</sequence>
<proteinExistence type="predicted"/>
<dbReference type="RefSeq" id="WP_308957411.1">
    <property type="nucleotide sequence ID" value="NZ_DAMBEH010000056.1"/>
</dbReference>
<evidence type="ECO:0000313" key="1">
    <source>
        <dbReference type="EMBL" id="MDQ9073484.1"/>
    </source>
</evidence>
<protein>
    <submittedName>
        <fullName evidence="1">Type VI secretion system baseplate subunit TssG</fullName>
    </submittedName>
</protein>
<dbReference type="EMBL" id="JAVIDA010000046">
    <property type="protein sequence ID" value="MDQ9073484.1"/>
    <property type="molecule type" value="Genomic_DNA"/>
</dbReference>
<gene>
    <name evidence="1" type="primary">tssG</name>
    <name evidence="1" type="ORF">RFH51_18730</name>
</gene>
<dbReference type="InterPro" id="IPR010732">
    <property type="entry name" value="T6SS_TssG-like"/>
</dbReference>
<reference evidence="1" key="1">
    <citation type="submission" date="2023-08" db="EMBL/GenBank/DDBJ databases">
        <title>Emergence of clinically-relevant ST2 carbapenem-resistant Acinetobacter baumannii strains in hospital sewages in Zhejiang, East of China.</title>
        <authorList>
            <person name="Kaichao C."/>
            <person name="Zhang R."/>
        </authorList>
    </citation>
    <scope>NUCLEOTIDE SEQUENCE</scope>
    <source>
        <strain evidence="1">M-SY-60</strain>
    </source>
</reference>
<dbReference type="PANTHER" id="PTHR35564:SF4">
    <property type="entry name" value="CYTOPLASMIC PROTEIN"/>
    <property type="match status" value="1"/>
</dbReference>
<comment type="caution">
    <text evidence="1">The sequence shown here is derived from an EMBL/GenBank/DDBJ whole genome shotgun (WGS) entry which is preliminary data.</text>
</comment>
<dbReference type="AlphaFoldDB" id="A0AAW8JLS9"/>
<accession>A0AAW8JLS9</accession>
<dbReference type="Proteomes" id="UP001243195">
    <property type="component" value="Unassembled WGS sequence"/>
</dbReference>
<name>A0AAW8JLS9_9GAMM</name>
<dbReference type="Pfam" id="PF06996">
    <property type="entry name" value="T6SS_TssG"/>
    <property type="match status" value="1"/>
</dbReference>
<dbReference type="NCBIfam" id="TIGR03347">
    <property type="entry name" value="VI_chp_1"/>
    <property type="match status" value="1"/>
</dbReference>